<evidence type="ECO:0000313" key="2">
    <source>
        <dbReference type="EMBL" id="MCY6369669.1"/>
    </source>
</evidence>
<feature type="domain" description="Xylose isomerase-like TIM barrel" evidence="1">
    <location>
        <begin position="24"/>
        <end position="258"/>
    </location>
</feature>
<reference evidence="2" key="1">
    <citation type="submission" date="2022-12" db="EMBL/GenBank/DDBJ databases">
        <authorList>
            <person name="Wang J."/>
        </authorList>
    </citation>
    <scope>NUCLEOTIDE SEQUENCE</scope>
    <source>
        <strain evidence="2">HY-42-06</strain>
    </source>
</reference>
<keyword evidence="3" id="KW-1185">Reference proteome</keyword>
<sequence>MEIGISSACFYPHVCLEDSIKLMKGLGFERGEVFFNCPSEFEEEFVNKLIYEKEKYDFTINSVHAFSSFFEPYLFDSYKRRRNDMLKYFKQVCIAGKRLGAKSYTFHGMRKIDTRFFHPSHVVDIYNELLYISSEIGIKLAQENVSWCMSSDIDYLKMLKEQCKYPLNFTLDIKQAYKALFSIEEYIKVMNEDIVNLHINDRDSENPCLLPGKGEVDYRKLHSSLKDVNYKGAAIIEVYSDNYVNYEEVVKSRNFLKKIL</sequence>
<dbReference type="RefSeq" id="WP_268049013.1">
    <property type="nucleotide sequence ID" value="NZ_JAPQES010000001.1"/>
</dbReference>
<evidence type="ECO:0000259" key="1">
    <source>
        <dbReference type="Pfam" id="PF01261"/>
    </source>
</evidence>
<dbReference type="InterPro" id="IPR050312">
    <property type="entry name" value="IolE/XylAMocC-like"/>
</dbReference>
<dbReference type="SUPFAM" id="SSF51658">
    <property type="entry name" value="Xylose isomerase-like"/>
    <property type="match status" value="1"/>
</dbReference>
<dbReference type="InterPro" id="IPR013022">
    <property type="entry name" value="Xyl_isomerase-like_TIM-brl"/>
</dbReference>
<dbReference type="EMBL" id="JAPQES010000001">
    <property type="protein sequence ID" value="MCY6369669.1"/>
    <property type="molecule type" value="Genomic_DNA"/>
</dbReference>
<accession>A0ABT4CKU8</accession>
<dbReference type="Proteomes" id="UP001079657">
    <property type="component" value="Unassembled WGS sequence"/>
</dbReference>
<name>A0ABT4CKU8_9CLOT</name>
<proteinExistence type="predicted"/>
<protein>
    <submittedName>
        <fullName evidence="2">Sugar phosphate isomerase/epimerase</fullName>
    </submittedName>
</protein>
<gene>
    <name evidence="2" type="ORF">OXH55_03265</name>
</gene>
<organism evidence="2 3">
    <name type="scientific">Clostridium ganghwense</name>
    <dbReference type="NCBI Taxonomy" id="312089"/>
    <lineage>
        <taxon>Bacteria</taxon>
        <taxon>Bacillati</taxon>
        <taxon>Bacillota</taxon>
        <taxon>Clostridia</taxon>
        <taxon>Eubacteriales</taxon>
        <taxon>Clostridiaceae</taxon>
        <taxon>Clostridium</taxon>
    </lineage>
</organism>
<keyword evidence="2" id="KW-0413">Isomerase</keyword>
<dbReference type="Gene3D" id="3.20.20.150">
    <property type="entry name" value="Divalent-metal-dependent TIM barrel enzymes"/>
    <property type="match status" value="1"/>
</dbReference>
<evidence type="ECO:0000313" key="3">
    <source>
        <dbReference type="Proteomes" id="UP001079657"/>
    </source>
</evidence>
<dbReference type="InterPro" id="IPR036237">
    <property type="entry name" value="Xyl_isomerase-like_sf"/>
</dbReference>
<dbReference type="Pfam" id="PF01261">
    <property type="entry name" value="AP_endonuc_2"/>
    <property type="match status" value="1"/>
</dbReference>
<dbReference type="GO" id="GO:0016853">
    <property type="term" value="F:isomerase activity"/>
    <property type="evidence" value="ECO:0007669"/>
    <property type="project" value="UniProtKB-KW"/>
</dbReference>
<dbReference type="PANTHER" id="PTHR12110">
    <property type="entry name" value="HYDROXYPYRUVATE ISOMERASE"/>
    <property type="match status" value="1"/>
</dbReference>
<dbReference type="PANTHER" id="PTHR12110:SF21">
    <property type="entry name" value="XYLOSE ISOMERASE-LIKE TIM BARREL DOMAIN-CONTAINING PROTEIN"/>
    <property type="match status" value="1"/>
</dbReference>
<comment type="caution">
    <text evidence="2">The sequence shown here is derived from an EMBL/GenBank/DDBJ whole genome shotgun (WGS) entry which is preliminary data.</text>
</comment>